<reference evidence="2" key="1">
    <citation type="submission" date="2022-10" db="EMBL/GenBank/DDBJ databases">
        <authorList>
            <person name="Chen Y."/>
            <person name="Dougan E. K."/>
            <person name="Chan C."/>
            <person name="Rhodes N."/>
            <person name="Thang M."/>
        </authorList>
    </citation>
    <scope>NUCLEOTIDE SEQUENCE</scope>
</reference>
<comment type="caution">
    <text evidence="2">The sequence shown here is derived from an EMBL/GenBank/DDBJ whole genome shotgun (WGS) entry which is preliminary data.</text>
</comment>
<feature type="domain" description="DUF4116" evidence="1">
    <location>
        <begin position="1495"/>
        <end position="1540"/>
    </location>
</feature>
<name>A0A9P1CDL7_9DINO</name>
<feature type="domain" description="DUF4116" evidence="1">
    <location>
        <begin position="1167"/>
        <end position="1211"/>
    </location>
</feature>
<keyword evidence="4" id="KW-1185">Reference proteome</keyword>
<evidence type="ECO:0000313" key="4">
    <source>
        <dbReference type="Proteomes" id="UP001152797"/>
    </source>
</evidence>
<dbReference type="InterPro" id="IPR025197">
    <property type="entry name" value="DUF4116"/>
</dbReference>
<proteinExistence type="predicted"/>
<evidence type="ECO:0000313" key="3">
    <source>
        <dbReference type="EMBL" id="CAL4776455.1"/>
    </source>
</evidence>
<protein>
    <submittedName>
        <fullName evidence="3">DUF4116 domain-containing protein</fullName>
    </submittedName>
</protein>
<dbReference type="Proteomes" id="UP001152797">
    <property type="component" value="Unassembled WGS sequence"/>
</dbReference>
<gene>
    <name evidence="2" type="ORF">C1SCF055_LOCUS16237</name>
</gene>
<dbReference type="EMBL" id="CAMXCT020001336">
    <property type="protein sequence ID" value="CAL1142518.1"/>
    <property type="molecule type" value="Genomic_DNA"/>
</dbReference>
<feature type="domain" description="DUF4116" evidence="1">
    <location>
        <begin position="1241"/>
        <end position="1287"/>
    </location>
</feature>
<dbReference type="OrthoDB" id="419217at2759"/>
<accession>A0A9P1CDL7</accession>
<evidence type="ECO:0000313" key="2">
    <source>
        <dbReference type="EMBL" id="CAI3989143.1"/>
    </source>
</evidence>
<organism evidence="2">
    <name type="scientific">Cladocopium goreaui</name>
    <dbReference type="NCBI Taxonomy" id="2562237"/>
    <lineage>
        <taxon>Eukaryota</taxon>
        <taxon>Sar</taxon>
        <taxon>Alveolata</taxon>
        <taxon>Dinophyceae</taxon>
        <taxon>Suessiales</taxon>
        <taxon>Symbiodiniaceae</taxon>
        <taxon>Cladocopium</taxon>
    </lineage>
</organism>
<dbReference type="EMBL" id="CAMXCT010001336">
    <property type="protein sequence ID" value="CAI3989143.1"/>
    <property type="molecule type" value="Genomic_DNA"/>
</dbReference>
<reference evidence="3 4" key="2">
    <citation type="submission" date="2024-05" db="EMBL/GenBank/DDBJ databases">
        <authorList>
            <person name="Chen Y."/>
            <person name="Shah S."/>
            <person name="Dougan E. K."/>
            <person name="Thang M."/>
            <person name="Chan C."/>
        </authorList>
    </citation>
    <scope>NUCLEOTIDE SEQUENCE [LARGE SCALE GENOMIC DNA]</scope>
</reference>
<dbReference type="EMBL" id="CAMXCT030001336">
    <property type="protein sequence ID" value="CAL4776455.1"/>
    <property type="molecule type" value="Genomic_DNA"/>
</dbReference>
<dbReference type="Pfam" id="PF13475">
    <property type="entry name" value="DUF4116"/>
    <property type="match status" value="3"/>
</dbReference>
<sequence>MPDLVPEIPAGHLEDPMSQTAWKRFAQTELQMDELRNIKQARVMSLSESFSNESFGNSLSSMLSMSSNSLKLLTQHPEADPEARDSLDAIQRLTYVRRVRIARSDDDLRDASLTKLKSILLMDPTTTRLKEFDIYSYLGHLESGKAGATAASSFLEALRFLDSVAVLTCADLGLVLSPRVTGFAHQQFLRKAPLKQKDPMPCLVVAELEKLLLRQEDSVQTCILGQLLWCFHAASRWSDSMRLQCLKLEKIKDVALAGGYLQDFVEEVRHLMDPFPKLDVQNLGTHSLKTGLLTMAARSTAVRFSMAERRTLGHHIKPGDRSVLTYSREAYTSLYAKILACFREIQLGNFRPDSSALERIIEAADTMASGPPVQVDAAPLEADKVETADLWEISSESSEEEQGLIGVLESQEETVGRKPFPGEHEVDRSITSELLYKVEGMSDFLAKVIRHVGYSCITEHLATVWVLARRALCIMRGVPMEHTLNISISSLGAINQHPRGFRSLRELDRTTLELEADLTLSVLEEWQLGVEDELKGELQTKGFETFGSLAFAVSTTPQQITDAILDAWLLKVTNRDLSPYQTSCIRRLVVESHALALNDLQRKVDQPSDPQLSHRKLPMAERQTRQLEQETRLEGIMFSPEVTPSHALVDLCVNMLEQNVLTWIKPEECTSRSQEIQSLKRDPKVSLDASGTIKITSKTVNTTCAVSSELDLRNALQRRSLAMDQAKLCSFKEIELWVQHLFLSHERAQPSGFASVTLQQIIECDKQMFIRASNNLVGQLQGEPGSSMTPLDKEIRALRTSPELMPYLMPMPVRPAPKTNPKPDKRLTKANILYRFVVDILLIAMKYRSEGDVLVGTWYTPMQFVEEARNVTHPMDENALEHITRDAIEYVACNSPELVSIERKKNLLKAKILAKQLEGQEKKLHENLPESVEKVVRGKKILLWQKLLEQSGYDDMEVVKFMKEGVPLVGAHDHPKCYPLKIKLASTTEAELRDSALPCRLALEHRRPQTNEPGFAEHLEETAQEEVSMSFLDGPYHSEAEVTGILGHRLGAVLLDETTGSKLVVQDKVHRSLLDLWADQDECATRTAIFSMYDWILLYGIQKLQIQRAEVVPHGCESVLRTVGTCDRHADFSSDANLLTHQLREAWRGFWWLKRASQPMNASMTLVILKAVGQAGSCLSYASEELRLDPEIALAALSSDLQAFDFVGDELWEDDTFVLKACASHLSVLERVKLSPLSRERRIMQQALRMNWNALQYASLELRQEPDLCLEAVQQHWRALIHVDESLWSDRAFMLKAIRCRWQCAQFLASELRRDGALYLEALRRDVAALDFADTAQRGNAAFMLEALKLQDVALKRLTPALYEDPGFWLSVVKELPHGWRLAYEQGPVSLRDNVEVMLEAVKRNVDVLEYGTARVRADASIMQEAVKQSWRAVTHASAKLDVSSILKAVEQDWRAISIYLDQLNGLEEIEDVQKLVKANPEIVRDDRLKGEKMVVLLAVKQDGNVLRFCTDQLRDDEVVAYAAVTQTWRALEFVSQRLKGEEDLVDLAFKQEGLALQHAAPALRAQPLVVMRAMKRNAAAFHFADRHLHMDTAFWERLSRHFPTAWLRWMRYGRWPGEIGYRPNKPSPGF</sequence>
<evidence type="ECO:0000259" key="1">
    <source>
        <dbReference type="Pfam" id="PF13475"/>
    </source>
</evidence>